<gene>
    <name evidence="1" type="ordered locus">SpiBuddy_2579</name>
</gene>
<reference evidence="2" key="1">
    <citation type="submission" date="2011-02" db="EMBL/GenBank/DDBJ databases">
        <title>Complete sequence of Spirochaeta sp. Buddy.</title>
        <authorList>
            <person name="Lucas S."/>
            <person name="Copeland A."/>
            <person name="Lapidus A."/>
            <person name="Cheng J.-F."/>
            <person name="Goodwin L."/>
            <person name="Pitluck S."/>
            <person name="Zeytun A."/>
            <person name="Detter J.C."/>
            <person name="Han C."/>
            <person name="Tapia R."/>
            <person name="Land M."/>
            <person name="Hauser L."/>
            <person name="Kyrpides N."/>
            <person name="Ivanova N."/>
            <person name="Mikhailova N."/>
            <person name="Pagani I."/>
            <person name="Ritalahti K.M."/>
            <person name="Loeffler F.E."/>
            <person name="Woyke T."/>
        </authorList>
    </citation>
    <scope>NUCLEOTIDE SEQUENCE [LARGE SCALE GENOMIC DNA]</scope>
    <source>
        <strain evidence="2">ATCC BAA-1886 / DSM 22777 / Buddy</strain>
    </source>
</reference>
<proteinExistence type="predicted"/>
<dbReference type="PANTHER" id="PTHR35309">
    <property type="match status" value="1"/>
</dbReference>
<dbReference type="EMBL" id="CP002541">
    <property type="protein sequence ID" value="ADY14390.1"/>
    <property type="molecule type" value="Genomic_DNA"/>
</dbReference>
<dbReference type="HOGENOM" id="CLU_053973_0_0_12"/>
<dbReference type="OrthoDB" id="9772627at2"/>
<dbReference type="SUPFAM" id="SSF159245">
    <property type="entry name" value="AttH-like"/>
    <property type="match status" value="1"/>
</dbReference>
<dbReference type="RefSeq" id="WP_013608235.1">
    <property type="nucleotide sequence ID" value="NC_015152.1"/>
</dbReference>
<sequence>MREWKVFHPELFQGAKRKHKYFEGWYCKIALQKPTPEVLCLISGISLSSDSHAFIQVVSSLQEKSWYVRFPLSAFHAEKNRFIIHIGENSFSRDTVHISIKTDGLDLVGDFTFSEVKQFPVSFTRPGIMGWYAYVPRMECLHAVVATCCTARGQYVLNSRSVDIAEADGYMEKDWGTSFPKAYLWMQANSFAAKGVSVMLSIAHIPFHGLSFTGFLGFIQLPDSLISFGTYTGAKFRIDEVKPTNVQVTISTKAYRITLSASLGSASGLAAPKQGSMERTIYESVDGTMQLRLETNQGELLFDACSPHAGLEFSEASHLMDGR</sequence>
<dbReference type="PANTHER" id="PTHR35309:SF4">
    <property type="entry name" value="TOCOPHEROL CYCLASE"/>
    <property type="match status" value="1"/>
</dbReference>
<protein>
    <recommendedName>
        <fullName evidence="3">Tocopherol cyclase</fullName>
    </recommendedName>
</protein>
<dbReference type="KEGG" id="sbu:SpiBuddy_2579"/>
<evidence type="ECO:0008006" key="3">
    <source>
        <dbReference type="Google" id="ProtNLM"/>
    </source>
</evidence>
<dbReference type="eggNOG" id="ENOG502Z7HP">
    <property type="taxonomic scope" value="Bacteria"/>
</dbReference>
<name>F0RT90_SPHGB</name>
<dbReference type="STRING" id="158189.SpiBuddy_2579"/>
<dbReference type="AlphaFoldDB" id="F0RT90"/>
<dbReference type="Pfam" id="PF14249">
    <property type="entry name" value="Tocopherol_cycl"/>
    <property type="match status" value="1"/>
</dbReference>
<organism evidence="1 2">
    <name type="scientific">Sphaerochaeta globosa (strain ATCC BAA-1886 / DSM 22777 / Buddy)</name>
    <name type="common">Spirochaeta sp. (strain Buddy)</name>
    <dbReference type="NCBI Taxonomy" id="158189"/>
    <lineage>
        <taxon>Bacteria</taxon>
        <taxon>Pseudomonadati</taxon>
        <taxon>Spirochaetota</taxon>
        <taxon>Spirochaetia</taxon>
        <taxon>Spirochaetales</taxon>
        <taxon>Sphaerochaetaceae</taxon>
        <taxon>Sphaerochaeta</taxon>
    </lineage>
</organism>
<dbReference type="InterPro" id="IPR025893">
    <property type="entry name" value="Tocopherol_cyclase"/>
</dbReference>
<accession>F0RT90</accession>
<evidence type="ECO:0000313" key="1">
    <source>
        <dbReference type="EMBL" id="ADY14390.1"/>
    </source>
</evidence>
<dbReference type="Proteomes" id="UP000008466">
    <property type="component" value="Chromosome"/>
</dbReference>
<keyword evidence="2" id="KW-1185">Reference proteome</keyword>
<dbReference type="GO" id="GO:0009976">
    <property type="term" value="F:tocopherol cyclase activity"/>
    <property type="evidence" value="ECO:0007669"/>
    <property type="project" value="InterPro"/>
</dbReference>
<evidence type="ECO:0000313" key="2">
    <source>
        <dbReference type="Proteomes" id="UP000008466"/>
    </source>
</evidence>